<dbReference type="GO" id="GO:0006629">
    <property type="term" value="P:lipid metabolic process"/>
    <property type="evidence" value="ECO:0007669"/>
    <property type="project" value="InterPro"/>
</dbReference>
<dbReference type="SUPFAM" id="SSF53474">
    <property type="entry name" value="alpha/beta-Hydrolases"/>
    <property type="match status" value="1"/>
</dbReference>
<dbReference type="PANTHER" id="PTHR11005">
    <property type="entry name" value="LYSOSOMAL ACID LIPASE-RELATED"/>
    <property type="match status" value="1"/>
</dbReference>
<dbReference type="AlphaFoldDB" id="A0A6A6UT95"/>
<feature type="domain" description="Partial AB-hydrolase lipase" evidence="3">
    <location>
        <begin position="267"/>
        <end position="352"/>
    </location>
</feature>
<evidence type="ECO:0000259" key="3">
    <source>
        <dbReference type="Pfam" id="PF04083"/>
    </source>
</evidence>
<proteinExistence type="predicted"/>
<evidence type="ECO:0000313" key="5">
    <source>
        <dbReference type="Proteomes" id="UP000799302"/>
    </source>
</evidence>
<evidence type="ECO:0000256" key="2">
    <source>
        <dbReference type="SAM" id="Phobius"/>
    </source>
</evidence>
<keyword evidence="2" id="KW-0472">Membrane</keyword>
<dbReference type="FunFam" id="3.40.50.1820:FF:000193">
    <property type="entry name" value="Ab-hydrolase associated lipase"/>
    <property type="match status" value="1"/>
</dbReference>
<sequence>MPLENQSRSQSAIEFAQQAEALGQYKLDEENDQTVSTQAVEAKFITAQDPVIITADGGRLPSVPLAEALKLNRLRDKLEGRDPQTQGGINYPTRKAKDGTIHGVVPPSNPKLRQSTDADAPLRRAVASAKTNPLFPPLPMYGPPRLMHHVQYRLFRLSSAILSFLFLLVIILGAIFTSAPIACRRVWRELTRKDPYKDRIFYDREQEQAAVRSEKEKAWIRRREATQSTSPKSSETLEKGYSSRSSTPSSEEFIPTEGGPDRLVCDIRYYARRVGLDCEIYQVETEDGFVLELFHLYNPLTTKPRPSSEREALSPDVFTDKTAANIQDLKDRQYPVLLIHGLLQSAGAYCCSDETSLAFYLAKSGLDVWLGNNRCGFHPKHTLLSPNDPRMWAWNIRQMGVLDLPALISRVLHETRFPRLALVAHSQGTTQTLVALAKEQRPDLGPRISLVCLLAPAAYAGPLIGKMYFKFMRIISPGMFRALFGIHAFIPFMMSMHSILPGQIYGFMGYRVFSFLFNWTDARWDRGLRDRFFQFSPVYVSAESMRWWLGRECFATQKCILATREEGRIEDAEDEQLGRGECALDDSPEAVEERRNYAWYDNRVPPMAIWVGGSDHLVDGRRLLRRFERGREPYVNVVHSKIIPEYEHLDVLWAMDAIDQVGKEVLENIWKTIPADVKEVCRIPKGCERHKSAAGGADERDDL</sequence>
<evidence type="ECO:0000256" key="1">
    <source>
        <dbReference type="SAM" id="MobiDB-lite"/>
    </source>
</evidence>
<evidence type="ECO:0000313" key="4">
    <source>
        <dbReference type="EMBL" id="KAF2674657.1"/>
    </source>
</evidence>
<dbReference type="GO" id="GO:0016787">
    <property type="term" value="F:hydrolase activity"/>
    <property type="evidence" value="ECO:0007669"/>
    <property type="project" value="UniProtKB-KW"/>
</dbReference>
<keyword evidence="5" id="KW-1185">Reference proteome</keyword>
<organism evidence="4 5">
    <name type="scientific">Microthyrium microscopicum</name>
    <dbReference type="NCBI Taxonomy" id="703497"/>
    <lineage>
        <taxon>Eukaryota</taxon>
        <taxon>Fungi</taxon>
        <taxon>Dikarya</taxon>
        <taxon>Ascomycota</taxon>
        <taxon>Pezizomycotina</taxon>
        <taxon>Dothideomycetes</taxon>
        <taxon>Dothideomycetes incertae sedis</taxon>
        <taxon>Microthyriales</taxon>
        <taxon>Microthyriaceae</taxon>
        <taxon>Microthyrium</taxon>
    </lineage>
</organism>
<protein>
    <submittedName>
        <fullName evidence="4">Alpha/beta-hydrolase</fullName>
    </submittedName>
</protein>
<dbReference type="EMBL" id="MU004230">
    <property type="protein sequence ID" value="KAF2674657.1"/>
    <property type="molecule type" value="Genomic_DNA"/>
</dbReference>
<dbReference type="OrthoDB" id="6130531at2759"/>
<keyword evidence="4" id="KW-0378">Hydrolase</keyword>
<feature type="transmembrane region" description="Helical" evidence="2">
    <location>
        <begin position="154"/>
        <end position="176"/>
    </location>
</feature>
<dbReference type="Proteomes" id="UP000799302">
    <property type="component" value="Unassembled WGS sequence"/>
</dbReference>
<keyword evidence="2" id="KW-1133">Transmembrane helix</keyword>
<dbReference type="Pfam" id="PF04083">
    <property type="entry name" value="Abhydro_lipase"/>
    <property type="match status" value="1"/>
</dbReference>
<name>A0A6A6UT95_9PEZI</name>
<feature type="transmembrane region" description="Helical" evidence="2">
    <location>
        <begin position="478"/>
        <end position="496"/>
    </location>
</feature>
<dbReference type="InterPro" id="IPR029058">
    <property type="entry name" value="AB_hydrolase_fold"/>
</dbReference>
<feature type="region of interest" description="Disordered" evidence="1">
    <location>
        <begin position="221"/>
        <end position="257"/>
    </location>
</feature>
<gene>
    <name evidence="4" type="ORF">BT63DRAFT_419940</name>
</gene>
<dbReference type="Gene3D" id="3.40.50.1820">
    <property type="entry name" value="alpha/beta hydrolase"/>
    <property type="match status" value="1"/>
</dbReference>
<accession>A0A6A6UT95</accession>
<dbReference type="InterPro" id="IPR006693">
    <property type="entry name" value="AB_hydrolase_lipase"/>
</dbReference>
<reference evidence="4" key="1">
    <citation type="journal article" date="2020" name="Stud. Mycol.">
        <title>101 Dothideomycetes genomes: a test case for predicting lifestyles and emergence of pathogens.</title>
        <authorList>
            <person name="Haridas S."/>
            <person name="Albert R."/>
            <person name="Binder M."/>
            <person name="Bloem J."/>
            <person name="Labutti K."/>
            <person name="Salamov A."/>
            <person name="Andreopoulos B."/>
            <person name="Baker S."/>
            <person name="Barry K."/>
            <person name="Bills G."/>
            <person name="Bluhm B."/>
            <person name="Cannon C."/>
            <person name="Castanera R."/>
            <person name="Culley D."/>
            <person name="Daum C."/>
            <person name="Ezra D."/>
            <person name="Gonzalez J."/>
            <person name="Henrissat B."/>
            <person name="Kuo A."/>
            <person name="Liang C."/>
            <person name="Lipzen A."/>
            <person name="Lutzoni F."/>
            <person name="Magnuson J."/>
            <person name="Mondo S."/>
            <person name="Nolan M."/>
            <person name="Ohm R."/>
            <person name="Pangilinan J."/>
            <person name="Park H.-J."/>
            <person name="Ramirez L."/>
            <person name="Alfaro M."/>
            <person name="Sun H."/>
            <person name="Tritt A."/>
            <person name="Yoshinaga Y."/>
            <person name="Zwiers L.-H."/>
            <person name="Turgeon B."/>
            <person name="Goodwin S."/>
            <person name="Spatafora J."/>
            <person name="Crous P."/>
            <person name="Grigoriev I."/>
        </authorList>
    </citation>
    <scope>NUCLEOTIDE SEQUENCE</scope>
    <source>
        <strain evidence="4">CBS 115976</strain>
    </source>
</reference>
<keyword evidence="2" id="KW-0812">Transmembrane</keyword>
<feature type="region of interest" description="Disordered" evidence="1">
    <location>
        <begin position="79"/>
        <end position="118"/>
    </location>
</feature>